<evidence type="ECO:0000256" key="9">
    <source>
        <dbReference type="ARBA" id="ARBA00072088"/>
    </source>
</evidence>
<feature type="compositionally biased region" description="Pro residues" evidence="11">
    <location>
        <begin position="183"/>
        <end position="202"/>
    </location>
</feature>
<dbReference type="InterPro" id="IPR000195">
    <property type="entry name" value="Rab-GAP-TBC_dom"/>
</dbReference>
<dbReference type="PANTHER" id="PTHR47219:SF9">
    <property type="entry name" value="GTPASE ACTIVATING PROTEIN AND CENTROSOME-ASSOCIATED, ISOFORM B"/>
    <property type="match status" value="1"/>
</dbReference>
<proteinExistence type="inferred from homology"/>
<dbReference type="InterPro" id="IPR050302">
    <property type="entry name" value="Rab_GAP_TBC_domain"/>
</dbReference>
<dbReference type="GO" id="GO:0005096">
    <property type="term" value="F:GTPase activator activity"/>
    <property type="evidence" value="ECO:0007669"/>
    <property type="project" value="UniProtKB-KW"/>
</dbReference>
<dbReference type="GO" id="GO:0016192">
    <property type="term" value="P:vesicle-mediated transport"/>
    <property type="evidence" value="ECO:0007669"/>
    <property type="project" value="UniProtKB-KW"/>
</dbReference>
<dbReference type="FunFam" id="1.10.472.80:FF:000044">
    <property type="entry name" value="GTPase-activating protein GYP5"/>
    <property type="match status" value="1"/>
</dbReference>
<feature type="compositionally biased region" description="Acidic residues" evidence="11">
    <location>
        <begin position="93"/>
        <end position="105"/>
    </location>
</feature>
<keyword evidence="7 10" id="KW-0175">Coiled coil</keyword>
<evidence type="ECO:0000256" key="7">
    <source>
        <dbReference type="ARBA" id="ARBA00023054"/>
    </source>
</evidence>
<name>A0A6A6BGF7_9PEZI</name>
<feature type="compositionally biased region" description="Low complexity" evidence="11">
    <location>
        <begin position="40"/>
        <end position="55"/>
    </location>
</feature>
<keyword evidence="4" id="KW-0963">Cytoplasm</keyword>
<accession>A0A6A6BGF7</accession>
<evidence type="ECO:0000313" key="14">
    <source>
        <dbReference type="Proteomes" id="UP000799438"/>
    </source>
</evidence>
<dbReference type="Pfam" id="PF23436">
    <property type="entry name" value="RabGap-TBC_2"/>
    <property type="match status" value="1"/>
</dbReference>
<evidence type="ECO:0000256" key="1">
    <source>
        <dbReference type="ARBA" id="ARBA00004496"/>
    </source>
</evidence>
<evidence type="ECO:0000256" key="10">
    <source>
        <dbReference type="SAM" id="Coils"/>
    </source>
</evidence>
<evidence type="ECO:0000256" key="6">
    <source>
        <dbReference type="ARBA" id="ARBA00022927"/>
    </source>
</evidence>
<protein>
    <recommendedName>
        <fullName evidence="9">GTPase-activating protein GYP5</fullName>
    </recommendedName>
</protein>
<evidence type="ECO:0000256" key="3">
    <source>
        <dbReference type="ARBA" id="ARBA00022468"/>
    </source>
</evidence>
<dbReference type="RefSeq" id="XP_033398964.1">
    <property type="nucleotide sequence ID" value="XM_033535758.1"/>
</dbReference>
<feature type="compositionally biased region" description="Polar residues" evidence="11">
    <location>
        <begin position="231"/>
        <end position="242"/>
    </location>
</feature>
<dbReference type="AlphaFoldDB" id="A0A6A6BGF7"/>
<dbReference type="GeneID" id="54293254"/>
<dbReference type="SUPFAM" id="SSF47923">
    <property type="entry name" value="Ypt/Rab-GAP domain of gyp1p"/>
    <property type="match status" value="2"/>
</dbReference>
<dbReference type="OrthoDB" id="295078at2759"/>
<comment type="similarity">
    <text evidence="8">Belongs to the GYP5 family.</text>
</comment>
<evidence type="ECO:0000256" key="5">
    <source>
        <dbReference type="ARBA" id="ARBA00022892"/>
    </source>
</evidence>
<dbReference type="SMART" id="SM00164">
    <property type="entry name" value="TBC"/>
    <property type="match status" value="1"/>
</dbReference>
<dbReference type="GO" id="GO:0005737">
    <property type="term" value="C:cytoplasm"/>
    <property type="evidence" value="ECO:0007669"/>
    <property type="project" value="UniProtKB-SubCell"/>
</dbReference>
<keyword evidence="6" id="KW-0653">Protein transport</keyword>
<keyword evidence="3" id="KW-0343">GTPase activation</keyword>
<comment type="subcellular location">
    <subcellularLocation>
        <location evidence="1">Cytoplasm</location>
    </subcellularLocation>
</comment>
<dbReference type="GO" id="GO:0015031">
    <property type="term" value="P:protein transport"/>
    <property type="evidence" value="ECO:0007669"/>
    <property type="project" value="UniProtKB-KW"/>
</dbReference>
<evidence type="ECO:0000256" key="2">
    <source>
        <dbReference type="ARBA" id="ARBA00022448"/>
    </source>
</evidence>
<evidence type="ECO:0000256" key="11">
    <source>
        <dbReference type="SAM" id="MobiDB-lite"/>
    </source>
</evidence>
<evidence type="ECO:0000256" key="4">
    <source>
        <dbReference type="ARBA" id="ARBA00022490"/>
    </source>
</evidence>
<sequence length="913" mass="100744">MEAEHQSGHSSDRENDTFEDATPATDVADASEMAASNSHTRSLIGRRSSSGSRSTSTKRDSDAPAVVSPVPVPVEEEAVAEPSEPFDFHNADIDDDFHDVDDEDYLKDRESEVPPGPKSPLPKSHRISTQDMAAMDDVNLNEEGKKSRQNSYSSTVASLSPKPQRDSNDSLPQVFANPVPEVQQPPPPPPPKEPPAPTPPPKRSLTSPFAWLSRGSSEKKQSPSPKAGSRRGTNASTFTLGSNPELKIGDGEESVGTRSHRSSRNSLKDRFKFLRMREEAGIPIEEGEEHLNGGLKPEKRSASFSVMSTDESEGAPDMARVASSPGTMTTPAINPHLAPGTVSGIATAPPENPPPVDWDLWQSVVYEGPAAVARTSAEELNEAIQSGIPQAIRGVVWQVLAQSKNEDLEVVYRELVARGTDKEKTTSNAPQLSRQENPSGTQTPNGAQTTNGLQHKDSVTSSASSIHSGYSTPATTATGGGVGSPTSNGNDPQAVNGASAALLEARKKKEKEDAIALSKLEKQIKRDMGARTSYSKYLMAAGLQDGLFGLCKAYALFDEAVGYPQGVNFVAMPLLFNMPEEEAFCLLVKMMNQYGLRDMFIQDMPGLHLHLYQFERLLEDFEPALYCHLHRRGVTPQLYATQWFLTLFAYRFPLQLVLRIYDLILSEGLESAILKFGIVLMQKNSETLLGMRDMGHLTTFLKERIFDVYIDKSPSQSSLLESGFFGSAGGVDKEVYRADMMVQDACSIKITSEMLAQYTLEWKEQQNAEKARECELDNLKQSVASLSLKVRTLEERAEKSDTEHVAIASELVRTKVENETLQDENESFKTQAQELRKLLDTQAEQIEARMHSEMEIVMKRNMEVQEENRSLEEQLSDMERVLVETKMQYAQVNSDHEMLKQRWSSVQTLLNSG</sequence>
<dbReference type="Proteomes" id="UP000799438">
    <property type="component" value="Unassembled WGS sequence"/>
</dbReference>
<dbReference type="EMBL" id="ML995482">
    <property type="protein sequence ID" value="KAF2143252.1"/>
    <property type="molecule type" value="Genomic_DNA"/>
</dbReference>
<feature type="coiled-coil region" evidence="10">
    <location>
        <begin position="776"/>
        <end position="888"/>
    </location>
</feature>
<feature type="compositionally biased region" description="Low complexity" evidence="11">
    <location>
        <begin position="468"/>
        <end position="477"/>
    </location>
</feature>
<feature type="region of interest" description="Disordered" evidence="11">
    <location>
        <begin position="1"/>
        <end position="268"/>
    </location>
</feature>
<feature type="domain" description="Rab-GAP TBC" evidence="12">
    <location>
        <begin position="387"/>
        <end position="668"/>
    </location>
</feature>
<keyword evidence="5" id="KW-0931">ER-Golgi transport</keyword>
<feature type="compositionally biased region" description="Basic and acidic residues" evidence="11">
    <location>
        <begin position="1"/>
        <end position="16"/>
    </location>
</feature>
<reference evidence="13" key="1">
    <citation type="journal article" date="2020" name="Stud. Mycol.">
        <title>101 Dothideomycetes genomes: a test case for predicting lifestyles and emergence of pathogens.</title>
        <authorList>
            <person name="Haridas S."/>
            <person name="Albert R."/>
            <person name="Binder M."/>
            <person name="Bloem J."/>
            <person name="Labutti K."/>
            <person name="Salamov A."/>
            <person name="Andreopoulos B."/>
            <person name="Baker S."/>
            <person name="Barry K."/>
            <person name="Bills G."/>
            <person name="Bluhm B."/>
            <person name="Cannon C."/>
            <person name="Castanera R."/>
            <person name="Culley D."/>
            <person name="Daum C."/>
            <person name="Ezra D."/>
            <person name="Gonzalez J."/>
            <person name="Henrissat B."/>
            <person name="Kuo A."/>
            <person name="Liang C."/>
            <person name="Lipzen A."/>
            <person name="Lutzoni F."/>
            <person name="Magnuson J."/>
            <person name="Mondo S."/>
            <person name="Nolan M."/>
            <person name="Ohm R."/>
            <person name="Pangilinan J."/>
            <person name="Park H.-J."/>
            <person name="Ramirez L."/>
            <person name="Alfaro M."/>
            <person name="Sun H."/>
            <person name="Tritt A."/>
            <person name="Yoshinaga Y."/>
            <person name="Zwiers L.-H."/>
            <person name="Turgeon B."/>
            <person name="Goodwin S."/>
            <person name="Spatafora J."/>
            <person name="Crous P."/>
            <person name="Grigoriev I."/>
        </authorList>
    </citation>
    <scope>NUCLEOTIDE SEQUENCE</scope>
    <source>
        <strain evidence="13">CBS 121167</strain>
    </source>
</reference>
<feature type="compositionally biased region" description="Polar residues" evidence="11">
    <location>
        <begin position="426"/>
        <end position="467"/>
    </location>
</feature>
<dbReference type="PANTHER" id="PTHR47219">
    <property type="entry name" value="RAB GTPASE-ACTIVATING PROTEIN 1-LIKE"/>
    <property type="match status" value="1"/>
</dbReference>
<dbReference type="FunFam" id="1.10.10.750:FF:000003">
    <property type="entry name" value="GTPase activating protein (Evi5)"/>
    <property type="match status" value="1"/>
</dbReference>
<dbReference type="Gene3D" id="1.10.472.80">
    <property type="entry name" value="Ypt/Rab-GAP domain of gyp1p, domain 3"/>
    <property type="match status" value="1"/>
</dbReference>
<dbReference type="Gene3D" id="1.10.8.270">
    <property type="entry name" value="putative rabgap domain of human tbc1 domain family member 14 like domains"/>
    <property type="match status" value="1"/>
</dbReference>
<dbReference type="InterPro" id="IPR035969">
    <property type="entry name" value="Rab-GAP_TBC_sf"/>
</dbReference>
<dbReference type="PROSITE" id="PS50086">
    <property type="entry name" value="TBC_RABGAP"/>
    <property type="match status" value="1"/>
</dbReference>
<feature type="compositionally biased region" description="Polar residues" evidence="11">
    <location>
        <begin position="149"/>
        <end position="158"/>
    </location>
</feature>
<evidence type="ECO:0000313" key="13">
    <source>
        <dbReference type="EMBL" id="KAF2143252.1"/>
    </source>
</evidence>
<evidence type="ECO:0000259" key="12">
    <source>
        <dbReference type="PROSITE" id="PS50086"/>
    </source>
</evidence>
<keyword evidence="14" id="KW-1185">Reference proteome</keyword>
<gene>
    <name evidence="13" type="ORF">K452DRAFT_168062</name>
</gene>
<dbReference type="Gene3D" id="1.10.10.750">
    <property type="entry name" value="Ypt/Rab-GAP domain of gyp1p, domain 1"/>
    <property type="match status" value="1"/>
</dbReference>
<keyword evidence="2" id="KW-0813">Transport</keyword>
<feature type="region of interest" description="Disordered" evidence="11">
    <location>
        <begin position="420"/>
        <end position="495"/>
    </location>
</feature>
<organism evidence="13 14">
    <name type="scientific">Aplosporella prunicola CBS 121167</name>
    <dbReference type="NCBI Taxonomy" id="1176127"/>
    <lineage>
        <taxon>Eukaryota</taxon>
        <taxon>Fungi</taxon>
        <taxon>Dikarya</taxon>
        <taxon>Ascomycota</taxon>
        <taxon>Pezizomycotina</taxon>
        <taxon>Dothideomycetes</taxon>
        <taxon>Dothideomycetes incertae sedis</taxon>
        <taxon>Botryosphaeriales</taxon>
        <taxon>Aplosporellaceae</taxon>
        <taxon>Aplosporella</taxon>
    </lineage>
</organism>
<evidence type="ECO:0000256" key="8">
    <source>
        <dbReference type="ARBA" id="ARBA00061661"/>
    </source>
</evidence>